<dbReference type="InterPro" id="IPR027417">
    <property type="entry name" value="P-loop_NTPase"/>
</dbReference>
<dbReference type="SUPFAM" id="SSF52540">
    <property type="entry name" value="P-loop containing nucleoside triphosphate hydrolases"/>
    <property type="match status" value="1"/>
</dbReference>
<reference evidence="1" key="1">
    <citation type="journal article" date="2020" name="Nature">
        <title>Giant virus diversity and host interactions through global metagenomics.</title>
        <authorList>
            <person name="Schulz F."/>
            <person name="Roux S."/>
            <person name="Paez-Espino D."/>
            <person name="Jungbluth S."/>
            <person name="Walsh D.A."/>
            <person name="Denef V.J."/>
            <person name="McMahon K.D."/>
            <person name="Konstantinidis K.T."/>
            <person name="Eloe-Fadrosh E.A."/>
            <person name="Kyrpides N.C."/>
            <person name="Woyke T."/>
        </authorList>
    </citation>
    <scope>NUCLEOTIDE SEQUENCE</scope>
    <source>
        <strain evidence="1">GVMAG-S-3300013014-136</strain>
    </source>
</reference>
<accession>A0A6C0KTU1</accession>
<sequence>MSEQVLHIKELDLNMIAPPREKMYDKDQGGPKLVVIGKPGTGKTTLISSLLYDKKDIFPIGMVMSGTEDSNGFYGKMFPETFVYNKLEEDKIEDFIKRQKLAKKHLKNPWAVLLLDDCTDDPKVLKRPLFQGIFKNGRHWKMMFILSLQYCMDVLPVIRTNVDGTFILRETNLRNRKSLWENYAGIIPDFSLFCEIMDQITDDYSALYIHNATKSNKLEDCVFWYKADPNASKNFKFGAPNYWDFHDERYNPDSADTL</sequence>
<evidence type="ECO:0000313" key="1">
    <source>
        <dbReference type="EMBL" id="QHU20130.1"/>
    </source>
</evidence>
<dbReference type="Gene3D" id="3.40.50.300">
    <property type="entry name" value="P-loop containing nucleotide triphosphate hydrolases"/>
    <property type="match status" value="1"/>
</dbReference>
<organism evidence="1">
    <name type="scientific">viral metagenome</name>
    <dbReference type="NCBI Taxonomy" id="1070528"/>
    <lineage>
        <taxon>unclassified sequences</taxon>
        <taxon>metagenomes</taxon>
        <taxon>organismal metagenomes</taxon>
    </lineage>
</organism>
<name>A0A6C0KTU1_9ZZZZ</name>
<dbReference type="CDD" id="cd00882">
    <property type="entry name" value="Ras_like_GTPase"/>
    <property type="match status" value="1"/>
</dbReference>
<proteinExistence type="predicted"/>
<protein>
    <submittedName>
        <fullName evidence="1">Uncharacterized protein</fullName>
    </submittedName>
</protein>
<dbReference type="EMBL" id="MN740962">
    <property type="protein sequence ID" value="QHU20130.1"/>
    <property type="molecule type" value="Genomic_DNA"/>
</dbReference>
<dbReference type="AlphaFoldDB" id="A0A6C0KTU1"/>